<dbReference type="Proteomes" id="UP000078597">
    <property type="component" value="Unassembled WGS sequence"/>
</dbReference>
<evidence type="ECO:0000313" key="2">
    <source>
        <dbReference type="Proteomes" id="UP000078597"/>
    </source>
</evidence>
<name>A0A1A8WS22_PLAMA</name>
<dbReference type="VEuPathDB" id="PlasmoDB:PmUG01_01034400"/>
<organism evidence="1 2">
    <name type="scientific">Plasmodium malariae</name>
    <dbReference type="NCBI Taxonomy" id="5858"/>
    <lineage>
        <taxon>Eukaryota</taxon>
        <taxon>Sar</taxon>
        <taxon>Alveolata</taxon>
        <taxon>Apicomplexa</taxon>
        <taxon>Aconoidasida</taxon>
        <taxon>Haemosporida</taxon>
        <taxon>Plasmodiidae</taxon>
        <taxon>Plasmodium</taxon>
        <taxon>Plasmodium (Plasmodium)</taxon>
    </lineage>
</organism>
<dbReference type="EMBL" id="FLQW01002975">
    <property type="protein sequence ID" value="SBS94661.1"/>
    <property type="molecule type" value="Genomic_DNA"/>
</dbReference>
<dbReference type="InterPro" id="IPR008780">
    <property type="entry name" value="Plasmodium_Vir"/>
</dbReference>
<evidence type="ECO:0000313" key="1">
    <source>
        <dbReference type="EMBL" id="SBS94661.1"/>
    </source>
</evidence>
<sequence length="525" mass="61756">MEQINYEEILKHLPSNKIYKEFKSEISEVDNNFNCDKFESVKTEYKVNCINLCKKVARNLKKIPEEDKLWSYNHRCLHYIYWVYEEIWKLFEKSSPEEDVKAVVNEFRNLQTSLTEDYWILNCNYDFDDEALNGLNNKKDEKYLYDYFVNHEFIKSKNFCNSVENDKYKKYLNGIKGLYNQKKKNCCDKKVSKCPNYFLNCADEFDPNKLLNELDSMEKGGCNGLKDITSETTKNEPDSMEFDQDFMNSFYFTGCRILSNERSSTNNGGMPCNLFRANVNVSRSITADGGNTQQDISDSSSREVQMIISSEYSEIFQPQKSRNQFRVSDPVKKNNMLSEENTDNNVRWNFGKGTLTCQSNASENDDYGLCAYMEELVEEGFFIREKDTGGYKFKKGKNWNPKYLVNIAKTKRRSKSFSSRIRDLGHSHVIKLTNAMQPDILNPNRQMNSGSYEEYNILSNTFVRISTIVALFTPFGSCLGKVKKRKKRFRTNFDLLNTERLPRRFIKRTYRHSYRRRFSVINVEQ</sequence>
<gene>
    <name evidence="1" type="ORF">PMALA_044310</name>
</gene>
<reference evidence="2" key="1">
    <citation type="submission" date="2016-05" db="EMBL/GenBank/DDBJ databases">
        <authorList>
            <person name="Naeem Raeece"/>
        </authorList>
    </citation>
    <scope>NUCLEOTIDE SEQUENCE [LARGE SCALE GENOMIC DNA]</scope>
</reference>
<dbReference type="AlphaFoldDB" id="A0A1A8WS22"/>
<accession>A0A1A8WS22</accession>
<dbReference type="Pfam" id="PF05795">
    <property type="entry name" value="Plasmodium_Vir"/>
    <property type="match status" value="1"/>
</dbReference>
<protein>
    <submittedName>
        <fullName evidence="1">PIR Superfamily Protein</fullName>
    </submittedName>
</protein>
<proteinExistence type="predicted"/>